<dbReference type="InterPro" id="IPR026960">
    <property type="entry name" value="RVT-Znf"/>
</dbReference>
<evidence type="ECO:0000313" key="3">
    <source>
        <dbReference type="Proteomes" id="UP000525078"/>
    </source>
</evidence>
<dbReference type="AlphaFoldDB" id="A0A7J6DZ86"/>
<accession>A0A7J6DZ86</accession>
<feature type="domain" description="Reverse transcriptase zinc-binding" evidence="1">
    <location>
        <begin position="124"/>
        <end position="207"/>
    </location>
</feature>
<protein>
    <recommendedName>
        <fullName evidence="1">Reverse transcriptase zinc-binding domain-containing protein</fullName>
    </recommendedName>
</protein>
<dbReference type="EMBL" id="JAATIP010000336">
    <property type="protein sequence ID" value="KAF4351458.1"/>
    <property type="molecule type" value="Genomic_DNA"/>
</dbReference>
<organism evidence="2 3">
    <name type="scientific">Cannabis sativa</name>
    <name type="common">Hemp</name>
    <name type="synonym">Marijuana</name>
    <dbReference type="NCBI Taxonomy" id="3483"/>
    <lineage>
        <taxon>Eukaryota</taxon>
        <taxon>Viridiplantae</taxon>
        <taxon>Streptophyta</taxon>
        <taxon>Embryophyta</taxon>
        <taxon>Tracheophyta</taxon>
        <taxon>Spermatophyta</taxon>
        <taxon>Magnoliopsida</taxon>
        <taxon>eudicotyledons</taxon>
        <taxon>Gunneridae</taxon>
        <taxon>Pentapetalae</taxon>
        <taxon>rosids</taxon>
        <taxon>fabids</taxon>
        <taxon>Rosales</taxon>
        <taxon>Cannabaceae</taxon>
        <taxon>Cannabis</taxon>
    </lineage>
</organism>
<evidence type="ECO:0000259" key="1">
    <source>
        <dbReference type="Pfam" id="PF13966"/>
    </source>
</evidence>
<evidence type="ECO:0000313" key="2">
    <source>
        <dbReference type="EMBL" id="KAF4351458.1"/>
    </source>
</evidence>
<reference evidence="2 3" key="1">
    <citation type="journal article" date="2020" name="bioRxiv">
        <title>Sequence and annotation of 42 cannabis genomes reveals extensive copy number variation in cannabinoid synthesis and pathogen resistance genes.</title>
        <authorList>
            <person name="Mckernan K.J."/>
            <person name="Helbert Y."/>
            <person name="Kane L.T."/>
            <person name="Ebling H."/>
            <person name="Zhang L."/>
            <person name="Liu B."/>
            <person name="Eaton Z."/>
            <person name="Mclaughlin S."/>
            <person name="Kingan S."/>
            <person name="Baybayan P."/>
            <person name="Concepcion G."/>
            <person name="Jordan M."/>
            <person name="Riva A."/>
            <person name="Barbazuk W."/>
            <person name="Harkins T."/>
        </authorList>
    </citation>
    <scope>NUCLEOTIDE SEQUENCE [LARGE SCALE GENOMIC DNA]</scope>
    <source>
        <strain evidence="3">cv. Jamaican Lion 4</strain>
        <tissue evidence="2">Leaf</tissue>
    </source>
</reference>
<sequence>METEVAPTLTTPVMTADISEASSPNPIGACTVLISGEDVDVWWQPWIPWLDYDQFRELMESIRSKAPSLRTVADLMYRSTRKLNMGYLRHLFGCDMGNKIGMIQIDMNATSDFLIWKESLVGNFSVKGAYWIDQKERFGEKDELWSWIWNSKVHPRMSLMLWRVCSSVLPTGDKFLPLEANTFPICHMAAESAIHLFAKSSFATALWFSSPMPIRIDRVAGANMREVIHNLCSSFDSSLRPKLLNCIGVILDCIWNTRNKVYHSVDYMPNVNLIRGEVSSRVSELCQVVEANLSLSNNHEGETSPRISTNTFIMVDGSFKDGTYGCAMVALDKGYREWWQCTSSVSYDAQRFVDVDCNPNAKVITPYTNKVLRIRFDECSHIIPSMFNHPFRHKTILQIMKLNPHINLMQRNHSRILPSFQTMKHKRHSVKRPRTPIDNLTYQPSTIDRQMLEHPLPDHQKSELPLLLPQYPGVHIDPSSHHLDDYLKP</sequence>
<name>A0A7J6DZ86_CANSA</name>
<dbReference type="Proteomes" id="UP000525078">
    <property type="component" value="Unassembled WGS sequence"/>
</dbReference>
<proteinExistence type="predicted"/>
<gene>
    <name evidence="2" type="ORF">F8388_024790</name>
</gene>
<comment type="caution">
    <text evidence="2">The sequence shown here is derived from an EMBL/GenBank/DDBJ whole genome shotgun (WGS) entry which is preliminary data.</text>
</comment>
<dbReference type="Pfam" id="PF13966">
    <property type="entry name" value="zf-RVT"/>
    <property type="match status" value="1"/>
</dbReference>